<comment type="caution">
    <text evidence="1">The sequence shown here is derived from an EMBL/GenBank/DDBJ whole genome shotgun (WGS) entry which is preliminary data.</text>
</comment>
<name>A0AAD7G524_MYCRO</name>
<accession>A0AAD7G524</accession>
<keyword evidence="2" id="KW-1185">Reference proteome</keyword>
<reference evidence="1" key="1">
    <citation type="submission" date="2023-03" db="EMBL/GenBank/DDBJ databases">
        <title>Massive genome expansion in bonnet fungi (Mycena s.s.) driven by repeated elements and novel gene families across ecological guilds.</title>
        <authorList>
            <consortium name="Lawrence Berkeley National Laboratory"/>
            <person name="Harder C.B."/>
            <person name="Miyauchi S."/>
            <person name="Viragh M."/>
            <person name="Kuo A."/>
            <person name="Thoen E."/>
            <person name="Andreopoulos B."/>
            <person name="Lu D."/>
            <person name="Skrede I."/>
            <person name="Drula E."/>
            <person name="Henrissat B."/>
            <person name="Morin E."/>
            <person name="Kohler A."/>
            <person name="Barry K."/>
            <person name="LaButti K."/>
            <person name="Morin E."/>
            <person name="Salamov A."/>
            <person name="Lipzen A."/>
            <person name="Mereny Z."/>
            <person name="Hegedus B."/>
            <person name="Baldrian P."/>
            <person name="Stursova M."/>
            <person name="Weitz H."/>
            <person name="Taylor A."/>
            <person name="Grigoriev I.V."/>
            <person name="Nagy L.G."/>
            <person name="Martin F."/>
            <person name="Kauserud H."/>
        </authorList>
    </citation>
    <scope>NUCLEOTIDE SEQUENCE</scope>
    <source>
        <strain evidence="1">CBHHK067</strain>
    </source>
</reference>
<evidence type="ECO:0000313" key="2">
    <source>
        <dbReference type="Proteomes" id="UP001221757"/>
    </source>
</evidence>
<dbReference type="AlphaFoldDB" id="A0AAD7G524"/>
<protein>
    <submittedName>
        <fullName evidence="1">Uncharacterized protein</fullName>
    </submittedName>
</protein>
<organism evidence="1 2">
    <name type="scientific">Mycena rosella</name>
    <name type="common">Pink bonnet</name>
    <name type="synonym">Agaricus rosellus</name>
    <dbReference type="NCBI Taxonomy" id="1033263"/>
    <lineage>
        <taxon>Eukaryota</taxon>
        <taxon>Fungi</taxon>
        <taxon>Dikarya</taxon>
        <taxon>Basidiomycota</taxon>
        <taxon>Agaricomycotina</taxon>
        <taxon>Agaricomycetes</taxon>
        <taxon>Agaricomycetidae</taxon>
        <taxon>Agaricales</taxon>
        <taxon>Marasmiineae</taxon>
        <taxon>Mycenaceae</taxon>
        <taxon>Mycena</taxon>
    </lineage>
</organism>
<gene>
    <name evidence="1" type="ORF">B0H17DRAFT_354651</name>
</gene>
<sequence length="213" mass="24180">MKIIQPSLCRVPPPNGDWFNDYYDPWHLAHNEAWVYQQLAQRQGLAIPYFFGLHSIITPSNEPAWVLVLEFIPGMTVNHQAAMSKVIPTIHDFCTLGVAAVRDFALGAWCLRDIRGPNFILTPASGPGARCVVLIDLFEAREASELTPENVEELARISARDFYVEFLHAVWDVYPGFSKWAHRNLPRDVWGQVTLDDSDEEEEEEEEGEQSAV</sequence>
<proteinExistence type="predicted"/>
<dbReference type="SUPFAM" id="SSF56112">
    <property type="entry name" value="Protein kinase-like (PK-like)"/>
    <property type="match status" value="1"/>
</dbReference>
<dbReference type="Proteomes" id="UP001221757">
    <property type="component" value="Unassembled WGS sequence"/>
</dbReference>
<dbReference type="InterPro" id="IPR011009">
    <property type="entry name" value="Kinase-like_dom_sf"/>
</dbReference>
<evidence type="ECO:0000313" key="1">
    <source>
        <dbReference type="EMBL" id="KAJ7657510.1"/>
    </source>
</evidence>
<dbReference type="EMBL" id="JARKIE010000289">
    <property type="protein sequence ID" value="KAJ7657510.1"/>
    <property type="molecule type" value="Genomic_DNA"/>
</dbReference>